<dbReference type="PIRSF" id="PIRSF039102">
    <property type="entry name" value="Ddl/VanB"/>
    <property type="match status" value="1"/>
</dbReference>
<evidence type="ECO:0000256" key="1">
    <source>
        <dbReference type="ARBA" id="ARBA00001936"/>
    </source>
</evidence>
<dbReference type="NCBIfam" id="NF000091">
    <property type="entry name" value="D_ala_D_ser_VanG"/>
    <property type="match status" value="1"/>
</dbReference>
<evidence type="ECO:0000256" key="10">
    <source>
        <dbReference type="ARBA" id="ARBA00022984"/>
    </source>
</evidence>
<dbReference type="HAMAP" id="MF_00047">
    <property type="entry name" value="Dala_Dala_lig"/>
    <property type="match status" value="1"/>
</dbReference>
<keyword evidence="9 13" id="KW-0133">Cell shape</keyword>
<evidence type="ECO:0000256" key="5">
    <source>
        <dbReference type="ARBA" id="ARBA00022723"/>
    </source>
</evidence>
<evidence type="ECO:0000313" key="17">
    <source>
        <dbReference type="Proteomes" id="UP000609849"/>
    </source>
</evidence>
<dbReference type="InterPro" id="IPR011761">
    <property type="entry name" value="ATP-grasp"/>
</dbReference>
<evidence type="ECO:0000256" key="2">
    <source>
        <dbReference type="ARBA" id="ARBA00001946"/>
    </source>
</evidence>
<comment type="similarity">
    <text evidence="3 13">Belongs to the D-alanine--D-alanine ligase family.</text>
</comment>
<evidence type="ECO:0000256" key="9">
    <source>
        <dbReference type="ARBA" id="ARBA00022960"/>
    </source>
</evidence>
<dbReference type="InterPro" id="IPR011095">
    <property type="entry name" value="Dala_Dala_lig_C"/>
</dbReference>
<keyword evidence="8" id="KW-0460">Magnesium</keyword>
<dbReference type="InterPro" id="IPR005905">
    <property type="entry name" value="D_ala_D_ala"/>
</dbReference>
<organism evidence="16 17">
    <name type="scientific">Romboutsia faecis</name>
    <dbReference type="NCBI Taxonomy" id="2764597"/>
    <lineage>
        <taxon>Bacteria</taxon>
        <taxon>Bacillati</taxon>
        <taxon>Bacillota</taxon>
        <taxon>Clostridia</taxon>
        <taxon>Peptostreptococcales</taxon>
        <taxon>Peptostreptococcaceae</taxon>
        <taxon>Romboutsia</taxon>
    </lineage>
</organism>
<dbReference type="PANTHER" id="PTHR23132">
    <property type="entry name" value="D-ALANINE--D-ALANINE LIGASE"/>
    <property type="match status" value="1"/>
</dbReference>
<dbReference type="SUPFAM" id="SSF56059">
    <property type="entry name" value="Glutathione synthetase ATP-binding domain-like"/>
    <property type="match status" value="1"/>
</dbReference>
<dbReference type="Gene3D" id="3.30.470.20">
    <property type="entry name" value="ATP-grasp fold, B domain"/>
    <property type="match status" value="1"/>
</dbReference>
<comment type="cofactor">
    <cofactor evidence="2">
        <name>Mg(2+)</name>
        <dbReference type="ChEBI" id="CHEBI:18420"/>
    </cofactor>
</comment>
<dbReference type="Gene3D" id="3.40.50.20">
    <property type="match status" value="1"/>
</dbReference>
<evidence type="ECO:0000256" key="14">
    <source>
        <dbReference type="PROSITE-ProRule" id="PRU00409"/>
    </source>
</evidence>
<dbReference type="GO" id="GO:0160222">
    <property type="term" value="F:D-alanine-D-serine ligase activity"/>
    <property type="evidence" value="ECO:0007669"/>
    <property type="project" value="UniProtKB-EC"/>
</dbReference>
<keyword evidence="11" id="KW-0464">Manganese</keyword>
<evidence type="ECO:0000256" key="8">
    <source>
        <dbReference type="ARBA" id="ARBA00022842"/>
    </source>
</evidence>
<dbReference type="InterPro" id="IPR000291">
    <property type="entry name" value="D-Ala_lig_Van_CS"/>
</dbReference>
<evidence type="ECO:0000259" key="15">
    <source>
        <dbReference type="PROSITE" id="PS50975"/>
    </source>
</evidence>
<dbReference type="Gene3D" id="3.30.1490.20">
    <property type="entry name" value="ATP-grasp fold, A domain"/>
    <property type="match status" value="1"/>
</dbReference>
<name>A0ABR7JP98_9FIRM</name>
<protein>
    <recommendedName>
        <fullName evidence="13">D-alanine--D-alanine ligase</fullName>
        <ecNumber evidence="13">6.3.2.4</ecNumber>
    </recommendedName>
    <alternativeName>
        <fullName evidence="13">D-Ala-D-Ala ligase</fullName>
    </alternativeName>
    <alternativeName>
        <fullName evidence="13">D-alanylalanine synthetase</fullName>
    </alternativeName>
</protein>
<dbReference type="Pfam" id="PF01820">
    <property type="entry name" value="Dala_Dala_lig_N"/>
    <property type="match status" value="1"/>
</dbReference>
<dbReference type="NCBIfam" id="TIGR01205">
    <property type="entry name" value="D_ala_D_alaTIGR"/>
    <property type="match status" value="1"/>
</dbReference>
<evidence type="ECO:0000256" key="11">
    <source>
        <dbReference type="ARBA" id="ARBA00023211"/>
    </source>
</evidence>
<dbReference type="PROSITE" id="PS00843">
    <property type="entry name" value="DALA_DALA_LIGASE_1"/>
    <property type="match status" value="1"/>
</dbReference>
<sequence>MKMKNVLIIFGGKSNEYGVSLKSASAVIDNIDKEKYNLMMIGITEEGKWLRFNGTTDEIRNNTWFNHKDCKEAFISPCRSHKGFIEINNYETKIVKVDVVFPILHGKFGEDGTLQGLLELSGIPFIGCKTLSSAICMDKAIAHNIVREAGIRVAKSLTIFEEDDSVIEKIKEKNMNTPLYIKPAKSGSSIGITRISNLCELNEAIKKAFIHDNKVVIEEAVNGFEVGCAVLGQNNLIVGGVDEIELSRGFFDFNEKYTLETSQIHAPARISDIKAEEVRKTAIKIYKLLSCEGMARVDMFIDVNGDIFFNEVNTIPGFTGSSRYPKMMDLIGLSYTKLIDKLIEVTLINELVETPSI</sequence>
<dbReference type="InterPro" id="IPR013815">
    <property type="entry name" value="ATP_grasp_subdomain_1"/>
</dbReference>
<evidence type="ECO:0000256" key="4">
    <source>
        <dbReference type="ARBA" id="ARBA00022598"/>
    </source>
</evidence>
<keyword evidence="17" id="KW-1185">Reference proteome</keyword>
<evidence type="ECO:0000256" key="13">
    <source>
        <dbReference type="HAMAP-Rule" id="MF_00047"/>
    </source>
</evidence>
<evidence type="ECO:0000313" key="16">
    <source>
        <dbReference type="EMBL" id="MBC5996733.1"/>
    </source>
</evidence>
<gene>
    <name evidence="16" type="primary">vanG</name>
    <name evidence="13" type="synonym">ddl</name>
    <name evidence="16" type="ORF">H8923_08165</name>
</gene>
<dbReference type="InterPro" id="IPR011127">
    <property type="entry name" value="Dala_Dala_lig_N"/>
</dbReference>
<evidence type="ECO:0000256" key="7">
    <source>
        <dbReference type="ARBA" id="ARBA00022840"/>
    </source>
</evidence>
<dbReference type="RefSeq" id="WP_187127900.1">
    <property type="nucleotide sequence ID" value="NZ_JACRWE010000003.1"/>
</dbReference>
<dbReference type="PROSITE" id="PS50975">
    <property type="entry name" value="ATP_GRASP"/>
    <property type="match status" value="1"/>
</dbReference>
<dbReference type="Pfam" id="PF07478">
    <property type="entry name" value="Dala_Dala_lig_C"/>
    <property type="match status" value="1"/>
</dbReference>
<dbReference type="Proteomes" id="UP000609849">
    <property type="component" value="Unassembled WGS sequence"/>
</dbReference>
<keyword evidence="5" id="KW-0479">Metal-binding</keyword>
<comment type="catalytic activity">
    <reaction evidence="13">
        <text>2 D-alanine + ATP = D-alanyl-D-alanine + ADP + phosphate + H(+)</text>
        <dbReference type="Rhea" id="RHEA:11224"/>
        <dbReference type="ChEBI" id="CHEBI:15378"/>
        <dbReference type="ChEBI" id="CHEBI:30616"/>
        <dbReference type="ChEBI" id="CHEBI:43474"/>
        <dbReference type="ChEBI" id="CHEBI:57416"/>
        <dbReference type="ChEBI" id="CHEBI:57822"/>
        <dbReference type="ChEBI" id="CHEBI:456216"/>
        <dbReference type="EC" id="6.3.2.4"/>
    </reaction>
</comment>
<dbReference type="PROSITE" id="PS00844">
    <property type="entry name" value="DALA_DALA_LIGASE_2"/>
    <property type="match status" value="1"/>
</dbReference>
<dbReference type="NCBIfam" id="NF002528">
    <property type="entry name" value="PRK01966.1-4"/>
    <property type="match status" value="1"/>
</dbReference>
<evidence type="ECO:0000256" key="3">
    <source>
        <dbReference type="ARBA" id="ARBA00010871"/>
    </source>
</evidence>
<keyword evidence="10 13" id="KW-0573">Peptidoglycan synthesis</keyword>
<comment type="subcellular location">
    <subcellularLocation>
        <location evidence="13">Cytoplasm</location>
    </subcellularLocation>
</comment>
<evidence type="ECO:0000256" key="12">
    <source>
        <dbReference type="ARBA" id="ARBA00023316"/>
    </source>
</evidence>
<dbReference type="EC" id="6.3.2.4" evidence="13"/>
<dbReference type="PANTHER" id="PTHR23132:SF25">
    <property type="entry name" value="D-ALANINE--D-ALANINE LIGASE A"/>
    <property type="match status" value="1"/>
</dbReference>
<keyword evidence="13" id="KW-0963">Cytoplasm</keyword>
<keyword evidence="6 14" id="KW-0547">Nucleotide-binding</keyword>
<accession>A0ABR7JP98</accession>
<comment type="pathway">
    <text evidence="13">Cell wall biogenesis; peptidoglycan biosynthesis.</text>
</comment>
<dbReference type="EMBL" id="JACRWE010000003">
    <property type="protein sequence ID" value="MBC5996733.1"/>
    <property type="molecule type" value="Genomic_DNA"/>
</dbReference>
<keyword evidence="12 13" id="KW-0961">Cell wall biogenesis/degradation</keyword>
<comment type="caution">
    <text evidence="16">The sequence shown here is derived from an EMBL/GenBank/DDBJ whole genome shotgun (WGS) entry which is preliminary data.</text>
</comment>
<keyword evidence="7 14" id="KW-0067">ATP-binding</keyword>
<dbReference type="InterPro" id="IPR016185">
    <property type="entry name" value="PreATP-grasp_dom_sf"/>
</dbReference>
<reference evidence="16 17" key="1">
    <citation type="submission" date="2020-08" db="EMBL/GenBank/DDBJ databases">
        <authorList>
            <person name="Liu C."/>
            <person name="Sun Q."/>
        </authorList>
    </citation>
    <scope>NUCLEOTIDE SEQUENCE [LARGE SCALE GENOMIC DNA]</scope>
    <source>
        <strain evidence="16 17">NSJ-18</strain>
    </source>
</reference>
<comment type="function">
    <text evidence="13">Cell wall formation.</text>
</comment>
<dbReference type="SUPFAM" id="SSF52440">
    <property type="entry name" value="PreATP-grasp domain"/>
    <property type="match status" value="1"/>
</dbReference>
<keyword evidence="4 13" id="KW-0436">Ligase</keyword>
<evidence type="ECO:0000256" key="6">
    <source>
        <dbReference type="ARBA" id="ARBA00022741"/>
    </source>
</evidence>
<feature type="domain" description="ATP-grasp" evidence="15">
    <location>
        <begin position="143"/>
        <end position="344"/>
    </location>
</feature>
<proteinExistence type="inferred from homology"/>
<comment type="cofactor">
    <cofactor evidence="1">
        <name>Mn(2+)</name>
        <dbReference type="ChEBI" id="CHEBI:29035"/>
    </cofactor>
</comment>